<reference evidence="2" key="1">
    <citation type="journal article" date="2014" name="Int. J. Syst. Evol. Microbiol.">
        <title>Complete genome sequence of Corynebacterium casei LMG S-19264T (=DSM 44701T), isolated from a smear-ripened cheese.</title>
        <authorList>
            <consortium name="US DOE Joint Genome Institute (JGI-PGF)"/>
            <person name="Walter F."/>
            <person name="Albersmeier A."/>
            <person name="Kalinowski J."/>
            <person name="Ruckert C."/>
        </authorList>
    </citation>
    <scope>NUCLEOTIDE SEQUENCE</scope>
    <source>
        <strain evidence="2">JCM 19596</strain>
    </source>
</reference>
<keyword evidence="1" id="KW-1133">Transmembrane helix</keyword>
<feature type="transmembrane region" description="Helical" evidence="1">
    <location>
        <begin position="39"/>
        <end position="61"/>
    </location>
</feature>
<dbReference type="AlphaFoldDB" id="A0A830F9B8"/>
<accession>A0A830F9B8</accession>
<proteinExistence type="predicted"/>
<keyword evidence="1" id="KW-0472">Membrane</keyword>
<keyword evidence="1" id="KW-0812">Transmembrane</keyword>
<dbReference type="RefSeq" id="WP_188976191.1">
    <property type="nucleotide sequence ID" value="NZ_BMPG01000001.1"/>
</dbReference>
<keyword evidence="3" id="KW-1185">Reference proteome</keyword>
<dbReference type="EMBL" id="BMPG01000001">
    <property type="protein sequence ID" value="GGL52690.1"/>
    <property type="molecule type" value="Genomic_DNA"/>
</dbReference>
<sequence>MPATFDPSRLFSGDALVLAIGVVVTVLFVAPLLNVSLAGVVGGLLALAEFAAVALALYFLLRIAVAAERIAAALED</sequence>
<evidence type="ECO:0000256" key="1">
    <source>
        <dbReference type="SAM" id="Phobius"/>
    </source>
</evidence>
<evidence type="ECO:0000313" key="3">
    <source>
        <dbReference type="Proteomes" id="UP000607197"/>
    </source>
</evidence>
<dbReference type="Proteomes" id="UP000607197">
    <property type="component" value="Unassembled WGS sequence"/>
</dbReference>
<organism evidence="2 3">
    <name type="scientific">Halocalculus aciditolerans</name>
    <dbReference type="NCBI Taxonomy" id="1383812"/>
    <lineage>
        <taxon>Archaea</taxon>
        <taxon>Methanobacteriati</taxon>
        <taxon>Methanobacteriota</taxon>
        <taxon>Stenosarchaea group</taxon>
        <taxon>Halobacteria</taxon>
        <taxon>Halobacteriales</taxon>
        <taxon>Halobacteriaceae</taxon>
        <taxon>Halocalculus</taxon>
    </lineage>
</organism>
<feature type="transmembrane region" description="Helical" evidence="1">
    <location>
        <begin position="12"/>
        <end position="33"/>
    </location>
</feature>
<gene>
    <name evidence="2" type="ORF">GCM10009039_08640</name>
</gene>
<protein>
    <submittedName>
        <fullName evidence="2">Uncharacterized protein</fullName>
    </submittedName>
</protein>
<name>A0A830F9B8_9EURY</name>
<comment type="caution">
    <text evidence="2">The sequence shown here is derived from an EMBL/GenBank/DDBJ whole genome shotgun (WGS) entry which is preliminary data.</text>
</comment>
<reference evidence="2" key="2">
    <citation type="submission" date="2020-09" db="EMBL/GenBank/DDBJ databases">
        <authorList>
            <person name="Sun Q."/>
            <person name="Ohkuma M."/>
        </authorList>
    </citation>
    <scope>NUCLEOTIDE SEQUENCE</scope>
    <source>
        <strain evidence="2">JCM 19596</strain>
    </source>
</reference>
<evidence type="ECO:0000313" key="2">
    <source>
        <dbReference type="EMBL" id="GGL52690.1"/>
    </source>
</evidence>